<dbReference type="EMBL" id="JAQQFM010000013">
    <property type="protein sequence ID" value="MFL9927242.1"/>
    <property type="molecule type" value="Genomic_DNA"/>
</dbReference>
<dbReference type="Proteomes" id="UP001629246">
    <property type="component" value="Unassembled WGS sequence"/>
</dbReference>
<evidence type="ECO:0000313" key="3">
    <source>
        <dbReference type="Proteomes" id="UP001629246"/>
    </source>
</evidence>
<comment type="caution">
    <text evidence="2">The sequence shown here is derived from an EMBL/GenBank/DDBJ whole genome shotgun (WGS) entry which is preliminary data.</text>
</comment>
<dbReference type="RefSeq" id="WP_408160482.1">
    <property type="nucleotide sequence ID" value="NZ_JAQQFM010000013.1"/>
</dbReference>
<dbReference type="InterPro" id="IPR015168">
    <property type="entry name" value="SsuA/THI5"/>
</dbReference>
<gene>
    <name evidence="2" type="ORF">PQR62_23420</name>
</gene>
<accession>A0ABW9AIF0</accession>
<dbReference type="PANTHER" id="PTHR30024:SF21">
    <property type="entry name" value="ABC TRANSPORTER SUBSTRATE-BINDING PROTEIN"/>
    <property type="match status" value="1"/>
</dbReference>
<dbReference type="Gene3D" id="3.40.190.10">
    <property type="entry name" value="Periplasmic binding protein-like II"/>
    <property type="match status" value="2"/>
</dbReference>
<reference evidence="2 3" key="1">
    <citation type="journal article" date="2024" name="Chem. Sci.">
        <title>Discovery of megapolipeptins by genome mining of a Burkholderiales bacteria collection.</title>
        <authorList>
            <person name="Paulo B.S."/>
            <person name="Recchia M.J.J."/>
            <person name="Lee S."/>
            <person name="Fergusson C.H."/>
            <person name="Romanowski S.B."/>
            <person name="Hernandez A."/>
            <person name="Krull N."/>
            <person name="Liu D.Y."/>
            <person name="Cavanagh H."/>
            <person name="Bos A."/>
            <person name="Gray C.A."/>
            <person name="Murphy B.T."/>
            <person name="Linington R.G."/>
            <person name="Eustaquio A.S."/>
        </authorList>
    </citation>
    <scope>NUCLEOTIDE SEQUENCE [LARGE SCALE GENOMIC DNA]</scope>
    <source>
        <strain evidence="2 3">RL21-008-BIB-A</strain>
    </source>
</reference>
<evidence type="ECO:0000313" key="2">
    <source>
        <dbReference type="EMBL" id="MFL9927242.1"/>
    </source>
</evidence>
<evidence type="ECO:0000259" key="1">
    <source>
        <dbReference type="Pfam" id="PF09084"/>
    </source>
</evidence>
<protein>
    <submittedName>
        <fullName evidence="2">ABC transporter substrate-binding protein</fullName>
    </submittedName>
</protein>
<sequence>MISLLKRLSMSLVATVVVATFWPACAVSAAPLIIRYGAPDWTLRDKVYWGVPGVARYKGWLQEEFAKDGIQLEFIGFKGGAPAVGQALANKQIDLAGQGDLLSIIGRSAGLKTRIIFPLDKLVNANLAVPLKSTIASVKDLRGKRVAYNKGNQIHLQVLRILAANGLAEKDIRSVYLDPSSAATALATGDVDAVFGSLELLPLRDSGVARIVYSTRGGPAGLTSYNALVVREEFLAQHPDLAQRFVNVLVRTAHWVSQPEHRDEAVKIWGMGPVRASTYFVEDFSDRPWADRISPLLDPLLIRHYKETQIQIGKLGLLRGPATDIEQWIEPRFLRQALRAQELEDYWQPLPAGQAAQKEKLTPDRR</sequence>
<dbReference type="Pfam" id="PF09084">
    <property type="entry name" value="NMT1"/>
    <property type="match status" value="1"/>
</dbReference>
<feature type="domain" description="SsuA/THI5-like" evidence="1">
    <location>
        <begin position="54"/>
        <end position="257"/>
    </location>
</feature>
<keyword evidence="3" id="KW-1185">Reference proteome</keyword>
<name>A0ABW9AIF0_9BURK</name>
<proteinExistence type="predicted"/>
<dbReference type="PANTHER" id="PTHR30024">
    <property type="entry name" value="ALIPHATIC SULFONATES-BINDING PROTEIN-RELATED"/>
    <property type="match status" value="1"/>
</dbReference>
<organism evidence="2 3">
    <name type="scientific">Herbaspirillum lusitanum</name>
    <dbReference type="NCBI Taxonomy" id="213312"/>
    <lineage>
        <taxon>Bacteria</taxon>
        <taxon>Pseudomonadati</taxon>
        <taxon>Pseudomonadota</taxon>
        <taxon>Betaproteobacteria</taxon>
        <taxon>Burkholderiales</taxon>
        <taxon>Oxalobacteraceae</taxon>
        <taxon>Herbaspirillum</taxon>
    </lineage>
</organism>
<dbReference type="SUPFAM" id="SSF53850">
    <property type="entry name" value="Periplasmic binding protein-like II"/>
    <property type="match status" value="1"/>
</dbReference>